<comment type="caution">
    <text evidence="5">The sequence shown here is derived from an EMBL/GenBank/DDBJ whole genome shotgun (WGS) entry which is preliminary data.</text>
</comment>
<evidence type="ECO:0000313" key="5">
    <source>
        <dbReference type="EMBL" id="MBO8452769.1"/>
    </source>
</evidence>
<evidence type="ECO:0000256" key="2">
    <source>
        <dbReference type="ARBA" id="ARBA00006484"/>
    </source>
</evidence>
<evidence type="ECO:0000256" key="3">
    <source>
        <dbReference type="ARBA" id="ARBA00023002"/>
    </source>
</evidence>
<gene>
    <name evidence="5" type="ORF">IAC06_07820</name>
</gene>
<dbReference type="CDD" id="cd05233">
    <property type="entry name" value="SDR_c"/>
    <property type="match status" value="1"/>
</dbReference>
<evidence type="ECO:0000256" key="1">
    <source>
        <dbReference type="ARBA" id="ARBA00004240"/>
    </source>
</evidence>
<dbReference type="Proteomes" id="UP000823661">
    <property type="component" value="Unassembled WGS sequence"/>
</dbReference>
<dbReference type="Gene3D" id="3.40.50.720">
    <property type="entry name" value="NAD(P)-binding Rossmann-like Domain"/>
    <property type="match status" value="1"/>
</dbReference>
<dbReference type="InterPro" id="IPR020904">
    <property type="entry name" value="Sc_DH/Rdtase_CS"/>
</dbReference>
<reference evidence="5" key="2">
    <citation type="journal article" date="2021" name="PeerJ">
        <title>Extensive microbial diversity within the chicken gut microbiome revealed by metagenomics and culture.</title>
        <authorList>
            <person name="Gilroy R."/>
            <person name="Ravi A."/>
            <person name="Getino M."/>
            <person name="Pursley I."/>
            <person name="Horton D.L."/>
            <person name="Alikhan N.F."/>
            <person name="Baker D."/>
            <person name="Gharbi K."/>
            <person name="Hall N."/>
            <person name="Watson M."/>
            <person name="Adriaenssens E.M."/>
            <person name="Foster-Nyarko E."/>
            <person name="Jarju S."/>
            <person name="Secka A."/>
            <person name="Antonio M."/>
            <person name="Oren A."/>
            <person name="Chaudhuri R.R."/>
            <person name="La Ragione R."/>
            <person name="Hildebrand F."/>
            <person name="Pallen M.J."/>
        </authorList>
    </citation>
    <scope>NUCLEOTIDE SEQUENCE</scope>
    <source>
        <strain evidence="5">B1-20833</strain>
    </source>
</reference>
<dbReference type="InterPro" id="IPR051019">
    <property type="entry name" value="VLCFA-Steroid_DH"/>
</dbReference>
<comment type="subcellular location">
    <subcellularLocation>
        <location evidence="1">Endoplasmic reticulum</location>
    </subcellularLocation>
</comment>
<keyword evidence="3" id="KW-0560">Oxidoreductase</keyword>
<dbReference type="PANTHER" id="PTHR43899:SF13">
    <property type="entry name" value="RH59310P"/>
    <property type="match status" value="1"/>
</dbReference>
<evidence type="ECO:0000256" key="4">
    <source>
        <dbReference type="RuleBase" id="RU000363"/>
    </source>
</evidence>
<organism evidence="5 6">
    <name type="scientific">Candidatus Cryptobacteroides intestinavium</name>
    <dbReference type="NCBI Taxonomy" id="2840766"/>
    <lineage>
        <taxon>Bacteria</taxon>
        <taxon>Pseudomonadati</taxon>
        <taxon>Bacteroidota</taxon>
        <taxon>Bacteroidia</taxon>
        <taxon>Bacteroidales</taxon>
        <taxon>Candidatus Cryptobacteroides</taxon>
    </lineage>
</organism>
<dbReference type="EMBL" id="JADIMI010000073">
    <property type="protein sequence ID" value="MBO8452769.1"/>
    <property type="molecule type" value="Genomic_DNA"/>
</dbReference>
<dbReference type="SUPFAM" id="SSF51735">
    <property type="entry name" value="NAD(P)-binding Rossmann-fold domains"/>
    <property type="match status" value="1"/>
</dbReference>
<sequence length="281" mass="29621">MGSGWGNITGQDPRITGYAVVTGAGAGLGRCFALELAGRGVDTILISLPGSGVEDVARAASSMGTRSVAVTADLRDRDNLISLCRRISSRYSVSMLVNNAGAGGTARIGECSYAYLENIIDLNVTAVAIMTRALLPGLVKGKKSYILNVSSMAALSPIGFKTVYPASKRFVYDFTRGLREELKGTSVSVSAILPGPMKTNSDVTGRIERQGVFGRIGLLSPEQVARAGIDGVLSGKDVIIPGWMNRMYKVLADIVPAGIRLPLVSGIVSRELGPDRNAFRV</sequence>
<dbReference type="Pfam" id="PF00106">
    <property type="entry name" value="adh_short"/>
    <property type="match status" value="1"/>
</dbReference>
<comment type="similarity">
    <text evidence="2 4">Belongs to the short-chain dehydrogenases/reductases (SDR) family.</text>
</comment>
<dbReference type="InterPro" id="IPR036291">
    <property type="entry name" value="NAD(P)-bd_dom_sf"/>
</dbReference>
<protein>
    <submittedName>
        <fullName evidence="5">SDR family NAD(P)-dependent oxidoreductase</fullName>
    </submittedName>
</protein>
<proteinExistence type="inferred from homology"/>
<dbReference type="AlphaFoldDB" id="A0A9D9F096"/>
<dbReference type="InterPro" id="IPR002347">
    <property type="entry name" value="SDR_fam"/>
</dbReference>
<evidence type="ECO:0000313" key="6">
    <source>
        <dbReference type="Proteomes" id="UP000823661"/>
    </source>
</evidence>
<dbReference type="PANTHER" id="PTHR43899">
    <property type="entry name" value="RH59310P"/>
    <property type="match status" value="1"/>
</dbReference>
<dbReference type="PROSITE" id="PS00061">
    <property type="entry name" value="ADH_SHORT"/>
    <property type="match status" value="1"/>
</dbReference>
<name>A0A9D9F096_9BACT</name>
<reference evidence="5" key="1">
    <citation type="submission" date="2020-10" db="EMBL/GenBank/DDBJ databases">
        <authorList>
            <person name="Gilroy R."/>
        </authorList>
    </citation>
    <scope>NUCLEOTIDE SEQUENCE</scope>
    <source>
        <strain evidence="5">B1-20833</strain>
    </source>
</reference>
<dbReference type="GO" id="GO:0016491">
    <property type="term" value="F:oxidoreductase activity"/>
    <property type="evidence" value="ECO:0007669"/>
    <property type="project" value="UniProtKB-KW"/>
</dbReference>
<accession>A0A9D9F096</accession>
<dbReference type="PRINTS" id="PR00081">
    <property type="entry name" value="GDHRDH"/>
</dbReference>
<dbReference type="PRINTS" id="PR00080">
    <property type="entry name" value="SDRFAMILY"/>
</dbReference>